<organism evidence="1">
    <name type="scientific">Arundo donax</name>
    <name type="common">Giant reed</name>
    <name type="synonym">Donax arundinaceus</name>
    <dbReference type="NCBI Taxonomy" id="35708"/>
    <lineage>
        <taxon>Eukaryota</taxon>
        <taxon>Viridiplantae</taxon>
        <taxon>Streptophyta</taxon>
        <taxon>Embryophyta</taxon>
        <taxon>Tracheophyta</taxon>
        <taxon>Spermatophyta</taxon>
        <taxon>Magnoliopsida</taxon>
        <taxon>Liliopsida</taxon>
        <taxon>Poales</taxon>
        <taxon>Poaceae</taxon>
        <taxon>PACMAD clade</taxon>
        <taxon>Arundinoideae</taxon>
        <taxon>Arundineae</taxon>
        <taxon>Arundo</taxon>
    </lineage>
</organism>
<protein>
    <submittedName>
        <fullName evidence="1">Uncharacterized protein</fullName>
    </submittedName>
</protein>
<accession>A0A0A9HIC5</accession>
<sequence>MFIKGVCKSLIQSFSLENILCNLSLELFLCIYTCHYGYFYQYSTKTFKLCNAMYTPFTWPNATRCLADRLAFTVYENIAISCINSCKNQMLDPGSFENGNGIQPVTESPHTS</sequence>
<proteinExistence type="predicted"/>
<reference evidence="1" key="1">
    <citation type="submission" date="2014-09" db="EMBL/GenBank/DDBJ databases">
        <authorList>
            <person name="Magalhaes I.L.F."/>
            <person name="Oliveira U."/>
            <person name="Santos F.R."/>
            <person name="Vidigal T.H.D.A."/>
            <person name="Brescovit A.D."/>
            <person name="Santos A.J."/>
        </authorList>
    </citation>
    <scope>NUCLEOTIDE SEQUENCE</scope>
    <source>
        <tissue evidence="1">Shoot tissue taken approximately 20 cm above the soil surface</tissue>
    </source>
</reference>
<name>A0A0A9HIC5_ARUDO</name>
<reference evidence="1" key="2">
    <citation type="journal article" date="2015" name="Data Brief">
        <title>Shoot transcriptome of the giant reed, Arundo donax.</title>
        <authorList>
            <person name="Barrero R.A."/>
            <person name="Guerrero F.D."/>
            <person name="Moolhuijzen P."/>
            <person name="Goolsby J.A."/>
            <person name="Tidwell J."/>
            <person name="Bellgard S.E."/>
            <person name="Bellgard M.I."/>
        </authorList>
    </citation>
    <scope>NUCLEOTIDE SEQUENCE</scope>
    <source>
        <tissue evidence="1">Shoot tissue taken approximately 20 cm above the soil surface</tissue>
    </source>
</reference>
<dbReference type="AlphaFoldDB" id="A0A0A9HIC5"/>
<dbReference type="EMBL" id="GBRH01165278">
    <property type="protein sequence ID" value="JAE32618.1"/>
    <property type="molecule type" value="Transcribed_RNA"/>
</dbReference>
<evidence type="ECO:0000313" key="1">
    <source>
        <dbReference type="EMBL" id="JAE32618.1"/>
    </source>
</evidence>